<evidence type="ECO:0000313" key="3">
    <source>
        <dbReference type="Proteomes" id="UP000041254"/>
    </source>
</evidence>
<feature type="region of interest" description="Disordered" evidence="1">
    <location>
        <begin position="893"/>
        <end position="916"/>
    </location>
</feature>
<feature type="region of interest" description="Disordered" evidence="1">
    <location>
        <begin position="99"/>
        <end position="143"/>
    </location>
</feature>
<protein>
    <recommendedName>
        <fullName evidence="4">F-box domain-containing protein</fullName>
    </recommendedName>
</protein>
<feature type="region of interest" description="Disordered" evidence="1">
    <location>
        <begin position="754"/>
        <end position="810"/>
    </location>
</feature>
<dbReference type="EMBL" id="CDMY01000373">
    <property type="protein sequence ID" value="CEM06941.1"/>
    <property type="molecule type" value="Genomic_DNA"/>
</dbReference>
<gene>
    <name evidence="2" type="ORF">Vbra_8828</name>
</gene>
<feature type="compositionally biased region" description="Low complexity" evidence="1">
    <location>
        <begin position="531"/>
        <end position="548"/>
    </location>
</feature>
<dbReference type="InParanoid" id="A0A0G4F4G7"/>
<feature type="compositionally biased region" description="Low complexity" evidence="1">
    <location>
        <begin position="762"/>
        <end position="789"/>
    </location>
</feature>
<evidence type="ECO:0000256" key="1">
    <source>
        <dbReference type="SAM" id="MobiDB-lite"/>
    </source>
</evidence>
<accession>A0A0G4F4G7</accession>
<feature type="compositionally biased region" description="Low complexity" evidence="1">
    <location>
        <begin position="107"/>
        <end position="120"/>
    </location>
</feature>
<keyword evidence="3" id="KW-1185">Reference proteome</keyword>
<name>A0A0G4F4G7_VITBC</name>
<dbReference type="Proteomes" id="UP000041254">
    <property type="component" value="Unassembled WGS sequence"/>
</dbReference>
<sequence>MGNRCSKRGSLGQMGTPPSVHEGAAAADRAADLDAIPTGVVMSILDFISSPDQEVLKAALVCQAWEEASRNYHTLHIMGLNQLHRLLTMPSQPHRRFVKRTSLPLKTTNPIPTTSPTNTPADDPDLHQQQQQQGKEPEADSELPCSLPIALRSIDGPGRGFSRALAVRTLHIELGKEREGERGRGERERRLGRGAVRWSGSCPSPKDRVGGVCGGGGSLSRAEKMRECRGRLGRFIRHFHKLETLTLTSIPPALLPPSDFNRTLAKNAPTLSSVRLQLLGDPVRPSHPFPMLLARPAPPPYTVPAREFPHLTHLSLAHETAASSMACTTDDDDNDSESKVVAVRRRRQRKRLRREGLLERSESLTSGSDEDTSSEEDDDEQPTSSSAASAASAASASSVSTRPTLTPTPRSPPSPTSPTARGNGAFAFSSGARLRSLRVLDLVCRSSCRHCCGGAEHLLADARHLEEIFLFSPAELHALECQRFLERSRLSLRRVCLCCSLVNDAPASPADPHAVGVSVTQAAPPSPPSAPHSAPASPPSSLAAAAAAEENDDDTPTAATTNRRERRVTFAPLPTGSGGGSSPSSLIGGSTRLTRVRVYRKAIPVFPACDFPKLEELGWAANSTFPPFYAFHPAFKCANLSDLRLCVNLPWDVVLEGGQVEGLAPLYAQALLCLAPRLRATIDTHFAFLRHLTKLTTLAVGGDFSYVEGYQQWVGHVLHNLPAFFSVQEIILAPVRRPMLESLIETARQLQEQRARDRAARRASMAALATPPSAATTTSTTAPTSGSGACVRHHHHHHHGAKGRERERDQHVDGPALQTLLASNGWRESDGFTQEISTQLGRQVMEVFPNLRSVNLHVSSFDAIFPIDATSEVNLKAVERMLTRQGFRRWRGHKDRAWKKDTVSPGGKGSKRDGMPGGSMGACLGSIFQHIVTGVCAGTPRA</sequence>
<organism evidence="2 3">
    <name type="scientific">Vitrella brassicaformis (strain CCMP3155)</name>
    <dbReference type="NCBI Taxonomy" id="1169540"/>
    <lineage>
        <taxon>Eukaryota</taxon>
        <taxon>Sar</taxon>
        <taxon>Alveolata</taxon>
        <taxon>Colpodellida</taxon>
        <taxon>Vitrellaceae</taxon>
        <taxon>Vitrella</taxon>
    </lineage>
</organism>
<feature type="compositionally biased region" description="Acidic residues" evidence="1">
    <location>
        <begin position="368"/>
        <end position="381"/>
    </location>
</feature>
<feature type="region of interest" description="Disordered" evidence="1">
    <location>
        <begin position="347"/>
        <end position="424"/>
    </location>
</feature>
<feature type="compositionally biased region" description="Basic residues" evidence="1">
    <location>
        <begin position="791"/>
        <end position="801"/>
    </location>
</feature>
<proteinExistence type="predicted"/>
<dbReference type="AlphaFoldDB" id="A0A0G4F4G7"/>
<feature type="region of interest" description="Disordered" evidence="1">
    <location>
        <begin position="1"/>
        <end position="26"/>
    </location>
</feature>
<feature type="compositionally biased region" description="Low complexity" evidence="1">
    <location>
        <begin position="382"/>
        <end position="408"/>
    </location>
</feature>
<reference evidence="2 3" key="1">
    <citation type="submission" date="2014-11" db="EMBL/GenBank/DDBJ databases">
        <authorList>
            <person name="Zhu J."/>
            <person name="Qi W."/>
            <person name="Song R."/>
        </authorList>
    </citation>
    <scope>NUCLEOTIDE SEQUENCE [LARGE SCALE GENOMIC DNA]</scope>
</reference>
<evidence type="ECO:0008006" key="4">
    <source>
        <dbReference type="Google" id="ProtNLM"/>
    </source>
</evidence>
<feature type="region of interest" description="Disordered" evidence="1">
    <location>
        <begin position="510"/>
        <end position="588"/>
    </location>
</feature>
<evidence type="ECO:0000313" key="2">
    <source>
        <dbReference type="EMBL" id="CEM06941.1"/>
    </source>
</evidence>
<dbReference type="VEuPathDB" id="CryptoDB:Vbra_8828"/>